<name>A0A9N9P9R6_9GLOM</name>
<comment type="caution">
    <text evidence="1">The sequence shown here is derived from an EMBL/GenBank/DDBJ whole genome shotgun (WGS) entry which is preliminary data.</text>
</comment>
<feature type="non-terminal residue" evidence="1">
    <location>
        <position position="1"/>
    </location>
</feature>
<proteinExistence type="predicted"/>
<reference evidence="1" key="1">
    <citation type="submission" date="2021-06" db="EMBL/GenBank/DDBJ databases">
        <authorList>
            <person name="Kallberg Y."/>
            <person name="Tangrot J."/>
            <person name="Rosling A."/>
        </authorList>
    </citation>
    <scope>NUCLEOTIDE SEQUENCE</scope>
    <source>
        <strain evidence="1">IN212</strain>
    </source>
</reference>
<evidence type="ECO:0000313" key="2">
    <source>
        <dbReference type="Proteomes" id="UP000789396"/>
    </source>
</evidence>
<dbReference type="AlphaFoldDB" id="A0A9N9P9R6"/>
<dbReference type="OrthoDB" id="2427347at2759"/>
<evidence type="ECO:0000313" key="1">
    <source>
        <dbReference type="EMBL" id="CAG8800224.1"/>
    </source>
</evidence>
<dbReference type="Proteomes" id="UP000789396">
    <property type="component" value="Unassembled WGS sequence"/>
</dbReference>
<accession>A0A9N9P9R6</accession>
<dbReference type="EMBL" id="CAJVPZ010070930">
    <property type="protein sequence ID" value="CAG8800224.1"/>
    <property type="molecule type" value="Genomic_DNA"/>
</dbReference>
<sequence length="104" mass="11866">IVNNTSAEPKLGRINLSLQARDKAIMACRRHRTSGTEIALKVVASYNNASEVDLQYVHKADKDLYTEKQLKRLIERDDCWLHEDAGSWTILDQLITTELKLQGK</sequence>
<gene>
    <name evidence="1" type="ORF">RFULGI_LOCUS17648</name>
</gene>
<keyword evidence="2" id="KW-1185">Reference proteome</keyword>
<protein>
    <submittedName>
        <fullName evidence="1">8636_t:CDS:1</fullName>
    </submittedName>
</protein>
<organism evidence="1 2">
    <name type="scientific">Racocetra fulgida</name>
    <dbReference type="NCBI Taxonomy" id="60492"/>
    <lineage>
        <taxon>Eukaryota</taxon>
        <taxon>Fungi</taxon>
        <taxon>Fungi incertae sedis</taxon>
        <taxon>Mucoromycota</taxon>
        <taxon>Glomeromycotina</taxon>
        <taxon>Glomeromycetes</taxon>
        <taxon>Diversisporales</taxon>
        <taxon>Gigasporaceae</taxon>
        <taxon>Racocetra</taxon>
    </lineage>
</organism>
<feature type="non-terminal residue" evidence="1">
    <location>
        <position position="104"/>
    </location>
</feature>